<organism evidence="2 3">
    <name type="scientific">Yinghuangia aomiensis</name>
    <dbReference type="NCBI Taxonomy" id="676205"/>
    <lineage>
        <taxon>Bacteria</taxon>
        <taxon>Bacillati</taxon>
        <taxon>Actinomycetota</taxon>
        <taxon>Actinomycetes</taxon>
        <taxon>Kitasatosporales</taxon>
        <taxon>Streptomycetaceae</taxon>
        <taxon>Yinghuangia</taxon>
    </lineage>
</organism>
<evidence type="ECO:0000313" key="3">
    <source>
        <dbReference type="Proteomes" id="UP001500466"/>
    </source>
</evidence>
<sequence length="91" mass="10371">MDGVFGTHSVHEQQQDRAVRMGADPARCHLHHGAVRGFDGVQALQQPTEDVRDACALQGIQRRSARRWHAVHMHEVRHATRLPKPTPDRRK</sequence>
<evidence type="ECO:0000313" key="2">
    <source>
        <dbReference type="EMBL" id="GAA4988083.1"/>
    </source>
</evidence>
<feature type="region of interest" description="Disordered" evidence="1">
    <location>
        <begin position="1"/>
        <end position="20"/>
    </location>
</feature>
<keyword evidence="3" id="KW-1185">Reference proteome</keyword>
<dbReference type="RefSeq" id="WP_345679715.1">
    <property type="nucleotide sequence ID" value="NZ_BAABHS010000034.1"/>
</dbReference>
<comment type="caution">
    <text evidence="2">The sequence shown here is derived from an EMBL/GenBank/DDBJ whole genome shotgun (WGS) entry which is preliminary data.</text>
</comment>
<protein>
    <submittedName>
        <fullName evidence="2">Uncharacterized protein</fullName>
    </submittedName>
</protein>
<dbReference type="EMBL" id="BAABHS010000034">
    <property type="protein sequence ID" value="GAA4988083.1"/>
    <property type="molecule type" value="Genomic_DNA"/>
</dbReference>
<feature type="compositionally biased region" description="Basic and acidic residues" evidence="1">
    <location>
        <begin position="9"/>
        <end position="19"/>
    </location>
</feature>
<dbReference type="Proteomes" id="UP001500466">
    <property type="component" value="Unassembled WGS sequence"/>
</dbReference>
<accession>A0ABP9I4K5</accession>
<proteinExistence type="predicted"/>
<reference evidence="3" key="1">
    <citation type="journal article" date="2019" name="Int. J. Syst. Evol. Microbiol.">
        <title>The Global Catalogue of Microorganisms (GCM) 10K type strain sequencing project: providing services to taxonomists for standard genome sequencing and annotation.</title>
        <authorList>
            <consortium name="The Broad Institute Genomics Platform"/>
            <consortium name="The Broad Institute Genome Sequencing Center for Infectious Disease"/>
            <person name="Wu L."/>
            <person name="Ma J."/>
        </authorList>
    </citation>
    <scope>NUCLEOTIDE SEQUENCE [LARGE SCALE GENOMIC DNA]</scope>
    <source>
        <strain evidence="3">JCM 17986</strain>
    </source>
</reference>
<evidence type="ECO:0000256" key="1">
    <source>
        <dbReference type="SAM" id="MobiDB-lite"/>
    </source>
</evidence>
<gene>
    <name evidence="2" type="ORF">GCM10023205_68780</name>
</gene>
<name>A0ABP9I4K5_9ACTN</name>